<dbReference type="EMBL" id="NXLW01000012">
    <property type="protein sequence ID" value="RDU71350.1"/>
    <property type="molecule type" value="Genomic_DNA"/>
</dbReference>
<keyword evidence="3 7" id="KW-0067">ATP-binding</keyword>
<gene>
    <name evidence="7" type="ORF">CQA66_06670</name>
</gene>
<dbReference type="InterPro" id="IPR027417">
    <property type="entry name" value="P-loop_NTPase"/>
</dbReference>
<proteinExistence type="predicted"/>
<evidence type="ECO:0000256" key="1">
    <source>
        <dbReference type="ARBA" id="ARBA00017574"/>
    </source>
</evidence>
<keyword evidence="2" id="KW-0547">Nucleotide-binding</keyword>
<dbReference type="GO" id="GO:0006508">
    <property type="term" value="P:proteolysis"/>
    <property type="evidence" value="ECO:0007669"/>
    <property type="project" value="UniProtKB-KW"/>
</dbReference>
<evidence type="ECO:0000313" key="7">
    <source>
        <dbReference type="EMBL" id="RDU71350.1"/>
    </source>
</evidence>
<evidence type="ECO:0000256" key="5">
    <source>
        <dbReference type="SAM" id="MobiDB-lite"/>
    </source>
</evidence>
<dbReference type="InterPro" id="IPR003593">
    <property type="entry name" value="AAA+_ATPase"/>
</dbReference>
<dbReference type="Gene3D" id="3.40.50.300">
    <property type="entry name" value="P-loop containing nucleotide triphosphate hydrolases"/>
    <property type="match status" value="1"/>
</dbReference>
<keyword evidence="4" id="KW-0143">Chaperone</keyword>
<dbReference type="Proteomes" id="UP000256424">
    <property type="component" value="Unassembled WGS sequence"/>
</dbReference>
<dbReference type="GO" id="GO:0005524">
    <property type="term" value="F:ATP binding"/>
    <property type="evidence" value="ECO:0007669"/>
    <property type="project" value="UniProtKB-KW"/>
</dbReference>
<comment type="caution">
    <text evidence="7">The sequence shown here is derived from an EMBL/GenBank/DDBJ whole genome shotgun (WGS) entry which is preliminary data.</text>
</comment>
<dbReference type="Pfam" id="PF10431">
    <property type="entry name" value="ClpB_D2-small"/>
    <property type="match status" value="1"/>
</dbReference>
<evidence type="ECO:0000256" key="2">
    <source>
        <dbReference type="ARBA" id="ARBA00022741"/>
    </source>
</evidence>
<dbReference type="PANTHER" id="PTHR11638:SF18">
    <property type="entry name" value="HEAT SHOCK PROTEIN 104"/>
    <property type="match status" value="1"/>
</dbReference>
<keyword evidence="7" id="KW-0645">Protease</keyword>
<dbReference type="GO" id="GO:0008233">
    <property type="term" value="F:peptidase activity"/>
    <property type="evidence" value="ECO:0007669"/>
    <property type="project" value="UniProtKB-KW"/>
</dbReference>
<dbReference type="GO" id="GO:0016887">
    <property type="term" value="F:ATP hydrolysis activity"/>
    <property type="evidence" value="ECO:0007669"/>
    <property type="project" value="InterPro"/>
</dbReference>
<dbReference type="CDD" id="cd19499">
    <property type="entry name" value="RecA-like_ClpB_Hsp104-like"/>
    <property type="match status" value="1"/>
</dbReference>
<dbReference type="RefSeq" id="WP_104763670.1">
    <property type="nucleotide sequence ID" value="NZ_FZPM01000028.1"/>
</dbReference>
<reference evidence="7 8" key="1">
    <citation type="submission" date="2018-04" db="EMBL/GenBank/DDBJ databases">
        <title>Novel Campyloabacter and Helicobacter Species and Strains.</title>
        <authorList>
            <person name="Mannion A.J."/>
            <person name="Shen Z."/>
            <person name="Fox J.G."/>
        </authorList>
    </citation>
    <scope>NUCLEOTIDE SEQUENCE [LARGE SCALE GENOMIC DNA]</scope>
    <source>
        <strain evidence="7 8">MIT 97-5075</strain>
    </source>
</reference>
<name>A0A3D8J284_9HELI</name>
<dbReference type="Pfam" id="PF07724">
    <property type="entry name" value="AAA_2"/>
    <property type="match status" value="1"/>
</dbReference>
<feature type="region of interest" description="Disordered" evidence="5">
    <location>
        <begin position="13"/>
        <end position="37"/>
    </location>
</feature>
<evidence type="ECO:0000313" key="8">
    <source>
        <dbReference type="Proteomes" id="UP000256424"/>
    </source>
</evidence>
<evidence type="ECO:0000259" key="6">
    <source>
        <dbReference type="SMART" id="SM00382"/>
    </source>
</evidence>
<organism evidence="7 8">
    <name type="scientific">Helicobacter aurati</name>
    <dbReference type="NCBI Taxonomy" id="137778"/>
    <lineage>
        <taxon>Bacteria</taxon>
        <taxon>Pseudomonadati</taxon>
        <taxon>Campylobacterota</taxon>
        <taxon>Epsilonproteobacteria</taxon>
        <taxon>Campylobacterales</taxon>
        <taxon>Helicobacteraceae</taxon>
        <taxon>Helicobacter</taxon>
    </lineage>
</organism>
<dbReference type="PANTHER" id="PTHR11638">
    <property type="entry name" value="ATP-DEPENDENT CLP PROTEASE"/>
    <property type="match status" value="1"/>
</dbReference>
<evidence type="ECO:0000256" key="3">
    <source>
        <dbReference type="ARBA" id="ARBA00022840"/>
    </source>
</evidence>
<dbReference type="GO" id="GO:0005737">
    <property type="term" value="C:cytoplasm"/>
    <property type="evidence" value="ECO:0007669"/>
    <property type="project" value="TreeGrafter"/>
</dbReference>
<keyword evidence="8" id="KW-1185">Reference proteome</keyword>
<dbReference type="SUPFAM" id="SSF52540">
    <property type="entry name" value="P-loop containing nucleoside triphosphate hydrolases"/>
    <property type="match status" value="1"/>
</dbReference>
<dbReference type="InterPro" id="IPR019489">
    <property type="entry name" value="Clp_ATPase_C"/>
</dbReference>
<dbReference type="InterPro" id="IPR001270">
    <property type="entry name" value="ClpA/B"/>
</dbReference>
<accession>A0A3D8J284</accession>
<sequence>MPFITDKLEALKEQNKESKATPNASEPQVSNPSDKGYGFRSRFDFSIKSVMQQLRANIIGQDKVLGQIEQMLQIIKAELSDSQKPLGVALLLGPTGVGKTSTARLLAKAISGNENNLCRIDMNTLSQEHYAASLIGAPPGYVGSKEGNTMFDANLIAGSYSTPSVVLFDELEKASNEVLIALLDVLDSGELRLTSGVKTINFRNSIILMTSNLGVKELFSYQQKSKKCSPQKEQKIIQKALEKKFLPEFINRIDSVIYYQSIPKQQLLDIIDLEIKLLQERTSHTIILSDDVKNSLMEQYDIRYGVRDVKRLLLHHIFPLVAQRVLESKTQSIIHKNKGKFLVQDDKNE</sequence>
<protein>
    <recommendedName>
        <fullName evidence="1">Chaperone protein ClpB</fullName>
    </recommendedName>
</protein>
<dbReference type="SMART" id="SM00382">
    <property type="entry name" value="AAA"/>
    <property type="match status" value="1"/>
</dbReference>
<dbReference type="Gene3D" id="1.10.8.60">
    <property type="match status" value="1"/>
</dbReference>
<dbReference type="AlphaFoldDB" id="A0A3D8J284"/>
<dbReference type="InterPro" id="IPR003959">
    <property type="entry name" value="ATPase_AAA_core"/>
</dbReference>
<dbReference type="OrthoDB" id="9803641at2"/>
<keyword evidence="7" id="KW-0378">Hydrolase</keyword>
<dbReference type="GO" id="GO:0034605">
    <property type="term" value="P:cellular response to heat"/>
    <property type="evidence" value="ECO:0007669"/>
    <property type="project" value="TreeGrafter"/>
</dbReference>
<dbReference type="PRINTS" id="PR00300">
    <property type="entry name" value="CLPPROTEASEA"/>
</dbReference>
<evidence type="ECO:0000256" key="4">
    <source>
        <dbReference type="ARBA" id="ARBA00023186"/>
    </source>
</evidence>
<feature type="compositionally biased region" description="Polar residues" evidence="5">
    <location>
        <begin position="20"/>
        <end position="33"/>
    </location>
</feature>
<dbReference type="InterPro" id="IPR050130">
    <property type="entry name" value="ClpA_ClpB"/>
</dbReference>
<feature type="domain" description="AAA+ ATPase" evidence="6">
    <location>
        <begin position="85"/>
        <end position="263"/>
    </location>
</feature>